<name>A0A7W9PRE4_9ACTN</name>
<keyword evidence="3" id="KW-1185">Reference proteome</keyword>
<organism evidence="2 3">
    <name type="scientific">Streptomyces echinatus</name>
    <dbReference type="NCBI Taxonomy" id="67293"/>
    <lineage>
        <taxon>Bacteria</taxon>
        <taxon>Bacillati</taxon>
        <taxon>Actinomycetota</taxon>
        <taxon>Actinomycetes</taxon>
        <taxon>Kitasatosporales</taxon>
        <taxon>Streptomycetaceae</taxon>
        <taxon>Streptomyces</taxon>
    </lineage>
</organism>
<proteinExistence type="predicted"/>
<dbReference type="Proteomes" id="UP000585836">
    <property type="component" value="Unassembled WGS sequence"/>
</dbReference>
<evidence type="ECO:0000256" key="1">
    <source>
        <dbReference type="SAM" id="MobiDB-lite"/>
    </source>
</evidence>
<reference evidence="2 3" key="1">
    <citation type="submission" date="2020-08" db="EMBL/GenBank/DDBJ databases">
        <title>Genomic Encyclopedia of Type Strains, Phase III (KMG-III): the genomes of soil and plant-associated and newly described type strains.</title>
        <authorList>
            <person name="Whitman W."/>
        </authorList>
    </citation>
    <scope>NUCLEOTIDE SEQUENCE [LARGE SCALE GENOMIC DNA]</scope>
    <source>
        <strain evidence="2 3">CECT 3313</strain>
    </source>
</reference>
<accession>A0A7W9PRE4</accession>
<comment type="caution">
    <text evidence="2">The sequence shown here is derived from an EMBL/GenBank/DDBJ whole genome shotgun (WGS) entry which is preliminary data.</text>
</comment>
<gene>
    <name evidence="2" type="ORF">FHS34_001351</name>
</gene>
<dbReference type="AlphaFoldDB" id="A0A7W9PRE4"/>
<feature type="compositionally biased region" description="Basic and acidic residues" evidence="1">
    <location>
        <begin position="1"/>
        <end position="10"/>
    </location>
</feature>
<evidence type="ECO:0000313" key="3">
    <source>
        <dbReference type="Proteomes" id="UP000585836"/>
    </source>
</evidence>
<evidence type="ECO:0000313" key="2">
    <source>
        <dbReference type="EMBL" id="MBB5925897.1"/>
    </source>
</evidence>
<protein>
    <submittedName>
        <fullName evidence="2">Uncharacterized protein</fullName>
    </submittedName>
</protein>
<sequence>MSAEEMEHLMAHTGGIARRSFAALHEDED</sequence>
<dbReference type="EMBL" id="JACHJK010000002">
    <property type="protein sequence ID" value="MBB5925897.1"/>
    <property type="molecule type" value="Genomic_DNA"/>
</dbReference>
<feature type="region of interest" description="Disordered" evidence="1">
    <location>
        <begin position="1"/>
        <end position="29"/>
    </location>
</feature>